<reference evidence="3 4" key="1">
    <citation type="journal article" date="2019" name="Int. J. Syst. Evol. Microbiol.">
        <title>The Global Catalogue of Microorganisms (GCM) 10K type strain sequencing project: providing services to taxonomists for standard genome sequencing and annotation.</title>
        <authorList>
            <consortium name="The Broad Institute Genomics Platform"/>
            <consortium name="The Broad Institute Genome Sequencing Center for Infectious Disease"/>
            <person name="Wu L."/>
            <person name="Ma J."/>
        </authorList>
    </citation>
    <scope>NUCLEOTIDE SEQUENCE [LARGE SCALE GENOMIC DNA]</scope>
    <source>
        <strain evidence="3 4">CGMCC 1.12563</strain>
    </source>
</reference>
<evidence type="ECO:0000313" key="4">
    <source>
        <dbReference type="Proteomes" id="UP001597187"/>
    </source>
</evidence>
<dbReference type="Gene3D" id="3.40.50.450">
    <property type="match status" value="1"/>
</dbReference>
<name>A0ABD6AZS0_9EURY</name>
<evidence type="ECO:0000256" key="1">
    <source>
        <dbReference type="SAM" id="MobiDB-lite"/>
    </source>
</evidence>
<protein>
    <recommendedName>
        <fullName evidence="2">DUF7509 domain-containing protein</fullName>
    </recommendedName>
</protein>
<organism evidence="3 4">
    <name type="scientific">Halomarina rubra</name>
    <dbReference type="NCBI Taxonomy" id="2071873"/>
    <lineage>
        <taxon>Archaea</taxon>
        <taxon>Methanobacteriati</taxon>
        <taxon>Methanobacteriota</taxon>
        <taxon>Stenosarchaea group</taxon>
        <taxon>Halobacteria</taxon>
        <taxon>Halobacteriales</taxon>
        <taxon>Natronomonadaceae</taxon>
        <taxon>Halomarina</taxon>
    </lineage>
</organism>
<sequence length="184" mass="20922">MRQRLLDGLAPTRYRRFLVYVMGPYKHHVEENAEAFAFLERVRDGLRDEGFNAFLATDVDVPLDEMDAGTQSVAFARASNVVLFVVRLDADNLGVGIEVGAVLEDRSLATPERVLFCHETGVRSAMIRAVADRWDATVRTFDDEGDLLDECRLFVRDVMRRETTGDLPFPPSGEQEREQRDEQE</sequence>
<proteinExistence type="predicted"/>
<evidence type="ECO:0000313" key="3">
    <source>
        <dbReference type="EMBL" id="MFD1514788.1"/>
    </source>
</evidence>
<accession>A0ABD6AZS0</accession>
<feature type="domain" description="DUF7509" evidence="2">
    <location>
        <begin position="29"/>
        <end position="168"/>
    </location>
</feature>
<dbReference type="EMBL" id="JBHUDC010000008">
    <property type="protein sequence ID" value="MFD1514788.1"/>
    <property type="molecule type" value="Genomic_DNA"/>
</dbReference>
<feature type="compositionally biased region" description="Basic and acidic residues" evidence="1">
    <location>
        <begin position="174"/>
        <end position="184"/>
    </location>
</feature>
<gene>
    <name evidence="3" type="ORF">ACFSBT_16015</name>
</gene>
<dbReference type="InterPro" id="IPR055931">
    <property type="entry name" value="DUF7509"/>
</dbReference>
<comment type="caution">
    <text evidence="3">The sequence shown here is derived from an EMBL/GenBank/DDBJ whole genome shotgun (WGS) entry which is preliminary data.</text>
</comment>
<dbReference type="Pfam" id="PF24349">
    <property type="entry name" value="DUF7509"/>
    <property type="match status" value="1"/>
</dbReference>
<feature type="region of interest" description="Disordered" evidence="1">
    <location>
        <begin position="163"/>
        <end position="184"/>
    </location>
</feature>
<dbReference type="RefSeq" id="WP_250874725.1">
    <property type="nucleotide sequence ID" value="NZ_JALXFV010000008.1"/>
</dbReference>
<evidence type="ECO:0000259" key="2">
    <source>
        <dbReference type="Pfam" id="PF24349"/>
    </source>
</evidence>
<dbReference type="AlphaFoldDB" id="A0ABD6AZS0"/>
<keyword evidence="4" id="KW-1185">Reference proteome</keyword>
<dbReference type="Proteomes" id="UP001597187">
    <property type="component" value="Unassembled WGS sequence"/>
</dbReference>